<gene>
    <name evidence="12" type="ORF">MGWOODY_Hyp783</name>
</gene>
<comment type="catalytic activity">
    <reaction evidence="1">
        <text>a 4-O-methyl-thymidine in DNA + L-cysteinyl-[protein] = a thymidine in DNA + S-methyl-L-cysteinyl-[protein]</text>
        <dbReference type="Rhea" id="RHEA:53428"/>
        <dbReference type="Rhea" id="RHEA-COMP:10131"/>
        <dbReference type="Rhea" id="RHEA-COMP:10132"/>
        <dbReference type="Rhea" id="RHEA-COMP:13555"/>
        <dbReference type="Rhea" id="RHEA-COMP:13556"/>
        <dbReference type="ChEBI" id="CHEBI:29950"/>
        <dbReference type="ChEBI" id="CHEBI:82612"/>
        <dbReference type="ChEBI" id="CHEBI:137386"/>
        <dbReference type="ChEBI" id="CHEBI:137387"/>
        <dbReference type="EC" id="2.1.1.63"/>
    </reaction>
</comment>
<dbReference type="PANTHER" id="PTHR10815">
    <property type="entry name" value="METHYLATED-DNA--PROTEIN-CYSTEINE METHYLTRANSFERASE"/>
    <property type="match status" value="1"/>
</dbReference>
<dbReference type="GO" id="GO:0006281">
    <property type="term" value="P:DNA repair"/>
    <property type="evidence" value="ECO:0007669"/>
    <property type="project" value="UniProtKB-KW"/>
</dbReference>
<dbReference type="Pfam" id="PF12833">
    <property type="entry name" value="HTH_18"/>
    <property type="match status" value="1"/>
</dbReference>
<evidence type="ECO:0000256" key="7">
    <source>
        <dbReference type="ARBA" id="ARBA00023015"/>
    </source>
</evidence>
<dbReference type="InterPro" id="IPR009057">
    <property type="entry name" value="Homeodomain-like_sf"/>
</dbReference>
<dbReference type="Gene3D" id="1.10.10.60">
    <property type="entry name" value="Homeodomain-like"/>
    <property type="match status" value="1"/>
</dbReference>
<dbReference type="EC" id="2.1.1.63" evidence="3"/>
<dbReference type="GO" id="GO:0003700">
    <property type="term" value="F:DNA-binding transcription factor activity"/>
    <property type="evidence" value="ECO:0007669"/>
    <property type="project" value="InterPro"/>
</dbReference>
<comment type="similarity">
    <text evidence="2">Belongs to the MGMT family.</text>
</comment>
<organism evidence="12">
    <name type="scientific">hydrothermal vent metagenome</name>
    <dbReference type="NCBI Taxonomy" id="652676"/>
    <lineage>
        <taxon>unclassified sequences</taxon>
        <taxon>metagenomes</taxon>
        <taxon>ecological metagenomes</taxon>
    </lineage>
</organism>
<evidence type="ECO:0000256" key="10">
    <source>
        <dbReference type="ARBA" id="ARBA00049348"/>
    </source>
</evidence>
<keyword evidence="5 12" id="KW-0808">Transferase</keyword>
<dbReference type="InterPro" id="IPR014048">
    <property type="entry name" value="MethylDNA_cys_MeTrfase_DNA-bd"/>
</dbReference>
<keyword evidence="6" id="KW-0227">DNA damage</keyword>
<keyword evidence="4 12" id="KW-0489">Methyltransferase</keyword>
<keyword evidence="9" id="KW-0234">DNA repair</keyword>
<dbReference type="InterPro" id="IPR018060">
    <property type="entry name" value="HTH_AraC"/>
</dbReference>
<evidence type="ECO:0000256" key="5">
    <source>
        <dbReference type="ARBA" id="ARBA00022679"/>
    </source>
</evidence>
<dbReference type="InterPro" id="IPR036631">
    <property type="entry name" value="MGMT_N_sf"/>
</dbReference>
<dbReference type="EMBL" id="CZQD01000038">
    <property type="protein sequence ID" value="CUS57180.1"/>
    <property type="molecule type" value="Genomic_DNA"/>
</dbReference>
<dbReference type="SUPFAM" id="SSF53155">
    <property type="entry name" value="Methylated DNA-protein cysteine methyltransferase domain"/>
    <property type="match status" value="1"/>
</dbReference>
<dbReference type="SMART" id="SM00342">
    <property type="entry name" value="HTH_ARAC"/>
    <property type="match status" value="1"/>
</dbReference>
<evidence type="ECO:0000259" key="11">
    <source>
        <dbReference type="PROSITE" id="PS01124"/>
    </source>
</evidence>
<dbReference type="CDD" id="cd06445">
    <property type="entry name" value="ATase"/>
    <property type="match status" value="1"/>
</dbReference>
<evidence type="ECO:0000256" key="8">
    <source>
        <dbReference type="ARBA" id="ARBA00023163"/>
    </source>
</evidence>
<protein>
    <recommendedName>
        <fullName evidence="3">methylated-DNA--[protein]-cysteine S-methyltransferase</fullName>
        <ecNumber evidence="3">2.1.1.63</ecNumber>
    </recommendedName>
</protein>
<dbReference type="PROSITE" id="PS01124">
    <property type="entry name" value="HTH_ARAC_FAMILY_2"/>
    <property type="match status" value="1"/>
</dbReference>
<dbReference type="Gene3D" id="1.10.10.10">
    <property type="entry name" value="Winged helix-like DNA-binding domain superfamily/Winged helix DNA-binding domain"/>
    <property type="match status" value="1"/>
</dbReference>
<dbReference type="GO" id="GO:0003908">
    <property type="term" value="F:methylated-DNA-[protein]-cysteine S-methyltransferase activity"/>
    <property type="evidence" value="ECO:0007669"/>
    <property type="project" value="UniProtKB-EC"/>
</dbReference>
<dbReference type="SUPFAM" id="SSF46689">
    <property type="entry name" value="Homeodomain-like"/>
    <property type="match status" value="1"/>
</dbReference>
<sequence length="330" mass="35591">MVPILAGLFRRWKASIGLTSRKKRVATGSAARHYSYMTNLVSPLDERVVAYERMANALSYLGDTWQEWPDLSTAAKAVGLSPSHFQREFTRWAGISPKQYQSALAHAAAGDLLREGASVLDATLEAGLSGPGRLHDLFIAHEGLSPGEAKAGGKGADLVLGRAPTPFGEGAWLMSSRGLVALGFVDENAPERTGFEHQGRNEEQAFADLAARYPDASIRRDDHEAETLARRVFESGEPLPVALYGTPFRRQIWRALLEIPVGAVSTYGALAKASGNPKAARAVGAAVGANPISWFIPCHRALAADGRLHNYHWGVARKRAMLTLERACAA</sequence>
<evidence type="ECO:0000256" key="1">
    <source>
        <dbReference type="ARBA" id="ARBA00001286"/>
    </source>
</evidence>
<accession>A0A160TZI8</accession>
<dbReference type="Gene3D" id="3.30.160.70">
    <property type="entry name" value="Methylated DNA-protein cysteine methyltransferase domain"/>
    <property type="match status" value="1"/>
</dbReference>
<keyword evidence="8" id="KW-0804">Transcription</keyword>
<dbReference type="InterPro" id="IPR036388">
    <property type="entry name" value="WH-like_DNA-bd_sf"/>
</dbReference>
<comment type="catalytic activity">
    <reaction evidence="10">
        <text>a 6-O-methyl-2'-deoxyguanosine in DNA + L-cysteinyl-[protein] = S-methyl-L-cysteinyl-[protein] + a 2'-deoxyguanosine in DNA</text>
        <dbReference type="Rhea" id="RHEA:24000"/>
        <dbReference type="Rhea" id="RHEA-COMP:10131"/>
        <dbReference type="Rhea" id="RHEA-COMP:10132"/>
        <dbReference type="Rhea" id="RHEA-COMP:11367"/>
        <dbReference type="Rhea" id="RHEA-COMP:11368"/>
        <dbReference type="ChEBI" id="CHEBI:29950"/>
        <dbReference type="ChEBI" id="CHEBI:82612"/>
        <dbReference type="ChEBI" id="CHEBI:85445"/>
        <dbReference type="ChEBI" id="CHEBI:85448"/>
        <dbReference type="EC" id="2.1.1.63"/>
    </reaction>
</comment>
<reference evidence="12" key="1">
    <citation type="submission" date="2015-10" db="EMBL/GenBank/DDBJ databases">
        <authorList>
            <person name="Gilbert D.G."/>
        </authorList>
    </citation>
    <scope>NUCLEOTIDE SEQUENCE</scope>
</reference>
<evidence type="ECO:0000256" key="6">
    <source>
        <dbReference type="ARBA" id="ARBA00022763"/>
    </source>
</evidence>
<dbReference type="InterPro" id="IPR036217">
    <property type="entry name" value="MethylDNA_cys_MeTrfase_DNAb"/>
</dbReference>
<dbReference type="PANTHER" id="PTHR10815:SF13">
    <property type="entry name" value="METHYLATED-DNA--PROTEIN-CYSTEINE METHYLTRANSFERASE"/>
    <property type="match status" value="1"/>
</dbReference>
<evidence type="ECO:0000256" key="3">
    <source>
        <dbReference type="ARBA" id="ARBA00011918"/>
    </source>
</evidence>
<dbReference type="FunFam" id="1.10.10.10:FF:000214">
    <property type="entry name" value="Methylated-DNA--protein-cysteine methyltransferase"/>
    <property type="match status" value="1"/>
</dbReference>
<evidence type="ECO:0000256" key="2">
    <source>
        <dbReference type="ARBA" id="ARBA00008711"/>
    </source>
</evidence>
<dbReference type="GO" id="GO:0032259">
    <property type="term" value="P:methylation"/>
    <property type="evidence" value="ECO:0007669"/>
    <property type="project" value="UniProtKB-KW"/>
</dbReference>
<feature type="domain" description="HTH araC/xylS-type" evidence="11">
    <location>
        <begin position="55"/>
        <end position="152"/>
    </location>
</feature>
<evidence type="ECO:0000256" key="4">
    <source>
        <dbReference type="ARBA" id="ARBA00022603"/>
    </source>
</evidence>
<dbReference type="AlphaFoldDB" id="A0A160TZI8"/>
<evidence type="ECO:0000313" key="12">
    <source>
        <dbReference type="EMBL" id="CUS57180.1"/>
    </source>
</evidence>
<keyword evidence="7" id="KW-0805">Transcription regulation</keyword>
<dbReference type="Pfam" id="PF01035">
    <property type="entry name" value="DNA_binding_1"/>
    <property type="match status" value="1"/>
</dbReference>
<dbReference type="SUPFAM" id="SSF46767">
    <property type="entry name" value="Methylated DNA-protein cysteine methyltransferase, C-terminal domain"/>
    <property type="match status" value="1"/>
</dbReference>
<evidence type="ECO:0000256" key="9">
    <source>
        <dbReference type="ARBA" id="ARBA00023204"/>
    </source>
</evidence>
<dbReference type="NCBIfam" id="TIGR00589">
    <property type="entry name" value="ogt"/>
    <property type="match status" value="1"/>
</dbReference>
<name>A0A160TZI8_9ZZZZ</name>
<dbReference type="GO" id="GO:0043565">
    <property type="term" value="F:sequence-specific DNA binding"/>
    <property type="evidence" value="ECO:0007669"/>
    <property type="project" value="InterPro"/>
</dbReference>
<proteinExistence type="inferred from homology"/>